<keyword evidence="5 7" id="KW-1133">Transmembrane helix</keyword>
<evidence type="ECO:0000256" key="5">
    <source>
        <dbReference type="ARBA" id="ARBA00022989"/>
    </source>
</evidence>
<evidence type="ECO:0000256" key="2">
    <source>
        <dbReference type="ARBA" id="ARBA00005801"/>
    </source>
</evidence>
<protein>
    <submittedName>
        <fullName evidence="10">Bacterial peptidase A24, N-terminal domain protein</fullName>
    </submittedName>
</protein>
<sequence>MINLLIFFLGSIFGSFANLVVNRSISGESIVFPRSHCDFCKRKLEWFELIPIFSYIFLRGSCRSCGKKIGPSYLLMEVGGGFLALIGFLPNFNLKAFFIFASLIISMIIAIIDLKTMEIFQGQLIFLIGLGLFYRLIFIGFSGAYLLELFGFSIMYLAIFYLSKKNIGDGDYYFYLGLSLFIKDSSFLLFILISIWLGGLVGLIILLKERKRGMRMPFAIFIFISYLLILILERGAFL</sequence>
<evidence type="ECO:0000256" key="4">
    <source>
        <dbReference type="ARBA" id="ARBA00022692"/>
    </source>
</evidence>
<evidence type="ECO:0000313" key="10">
    <source>
        <dbReference type="EMBL" id="EEI83109.1"/>
    </source>
</evidence>
<reference evidence="10 11" key="1">
    <citation type="submission" date="2009-01" db="EMBL/GenBank/DDBJ databases">
        <authorList>
            <person name="Qin X."/>
            <person name="Bachman B."/>
            <person name="Battles P."/>
            <person name="Bell A."/>
            <person name="Bess C."/>
            <person name="Bickham C."/>
            <person name="Chaboub L."/>
            <person name="Chen D."/>
            <person name="Coyle M."/>
            <person name="Deiros D.R."/>
            <person name="Dinh H."/>
            <person name="Forbes L."/>
            <person name="Fowler G."/>
            <person name="Francisco L."/>
            <person name="Fu Q."/>
            <person name="Gubbala S."/>
            <person name="Hale W."/>
            <person name="Han Y."/>
            <person name="Hemphill L."/>
            <person name="Highlander S.K."/>
            <person name="Hirani K."/>
            <person name="Hogues M."/>
            <person name="Jackson L."/>
            <person name="Jakkamsetti A."/>
            <person name="Javaid M."/>
            <person name="Jiang H."/>
            <person name="Korchina V."/>
            <person name="Kovar C."/>
            <person name="Lara F."/>
            <person name="Lee S."/>
            <person name="Mata R."/>
            <person name="Mathew T."/>
            <person name="Moen C."/>
            <person name="Morales K."/>
            <person name="Munidasa M."/>
            <person name="Nazareth L."/>
            <person name="Ngo R."/>
            <person name="Nguyen L."/>
            <person name="Okwuonu G."/>
            <person name="Ongeri F."/>
            <person name="Patil S."/>
            <person name="Petrosino J."/>
            <person name="Pham C."/>
            <person name="Pham P."/>
            <person name="Pu L.-L."/>
            <person name="Puazo M."/>
            <person name="Raj R."/>
            <person name="Reid J."/>
            <person name="Rouhana J."/>
            <person name="Saada N."/>
            <person name="Shang Y."/>
            <person name="Simmons D."/>
            <person name="Thornton R."/>
            <person name="Warren J."/>
            <person name="Weissenberger G."/>
            <person name="Zhang J."/>
            <person name="Zhang L."/>
            <person name="Zhou C."/>
            <person name="Zhu D."/>
            <person name="Muzny D."/>
            <person name="Worley K."/>
            <person name="Gibbs R."/>
        </authorList>
    </citation>
    <scope>NUCLEOTIDE SEQUENCE [LARGE SCALE GENOMIC DNA]</scope>
    <source>
        <strain evidence="10 11">ATCC 35098</strain>
    </source>
</reference>
<dbReference type="GO" id="GO:0005886">
    <property type="term" value="C:plasma membrane"/>
    <property type="evidence" value="ECO:0007669"/>
    <property type="project" value="UniProtKB-SubCell"/>
</dbReference>
<gene>
    <name evidence="10" type="ORF">HMPREF0077_0803</name>
</gene>
<evidence type="ECO:0000256" key="3">
    <source>
        <dbReference type="ARBA" id="ARBA00022475"/>
    </source>
</evidence>
<keyword evidence="3" id="KW-1003">Cell membrane</keyword>
<dbReference type="Proteomes" id="UP000003744">
    <property type="component" value="Unassembled WGS sequence"/>
</dbReference>
<name>C2CH43_9FIRM</name>
<keyword evidence="4 7" id="KW-0812">Transmembrane</keyword>
<dbReference type="InterPro" id="IPR010627">
    <property type="entry name" value="Prepilin_pept_A24_N"/>
</dbReference>
<dbReference type="PANTHER" id="PTHR30487">
    <property type="entry name" value="TYPE 4 PREPILIN-LIKE PROTEINS LEADER PEPTIDE-PROCESSING ENZYME"/>
    <property type="match status" value="1"/>
</dbReference>
<evidence type="ECO:0000256" key="6">
    <source>
        <dbReference type="ARBA" id="ARBA00023136"/>
    </source>
</evidence>
<dbReference type="InterPro" id="IPR050882">
    <property type="entry name" value="Prepilin_peptidase/N-MTase"/>
</dbReference>
<evidence type="ECO:0000313" key="11">
    <source>
        <dbReference type="Proteomes" id="UP000003744"/>
    </source>
</evidence>
<dbReference type="AlphaFoldDB" id="C2CH43"/>
<dbReference type="eggNOG" id="COG1989">
    <property type="taxonomic scope" value="Bacteria"/>
</dbReference>
<organism evidence="10 11">
    <name type="scientific">Anaerococcus tetradius ATCC 35098</name>
    <dbReference type="NCBI Taxonomy" id="525255"/>
    <lineage>
        <taxon>Bacteria</taxon>
        <taxon>Bacillati</taxon>
        <taxon>Bacillota</taxon>
        <taxon>Tissierellia</taxon>
        <taxon>Tissierellales</taxon>
        <taxon>Peptoniphilaceae</taxon>
        <taxon>Anaerococcus</taxon>
    </lineage>
</organism>
<dbReference type="Pfam" id="PF01478">
    <property type="entry name" value="Peptidase_A24"/>
    <property type="match status" value="1"/>
</dbReference>
<evidence type="ECO:0000256" key="7">
    <source>
        <dbReference type="SAM" id="Phobius"/>
    </source>
</evidence>
<feature type="domain" description="Prepilin type IV endopeptidase peptidase" evidence="8">
    <location>
        <begin position="103"/>
        <end position="203"/>
    </location>
</feature>
<dbReference type="RefSeq" id="WP_004837680.1">
    <property type="nucleotide sequence ID" value="NZ_GG666303.1"/>
</dbReference>
<feature type="transmembrane region" description="Helical" evidence="7">
    <location>
        <begin position="124"/>
        <end position="147"/>
    </location>
</feature>
<dbReference type="GO" id="GO:0006465">
    <property type="term" value="P:signal peptide processing"/>
    <property type="evidence" value="ECO:0007669"/>
    <property type="project" value="TreeGrafter"/>
</dbReference>
<dbReference type="PANTHER" id="PTHR30487:SF0">
    <property type="entry name" value="PREPILIN LEADER PEPTIDASE_N-METHYLTRANSFERASE-RELATED"/>
    <property type="match status" value="1"/>
</dbReference>
<evidence type="ECO:0000259" key="8">
    <source>
        <dbReference type="Pfam" id="PF01478"/>
    </source>
</evidence>
<feature type="transmembrane region" description="Helical" evidence="7">
    <location>
        <begin position="74"/>
        <end position="90"/>
    </location>
</feature>
<dbReference type="Gene3D" id="1.20.120.1220">
    <property type="match status" value="1"/>
</dbReference>
<dbReference type="GO" id="GO:0004190">
    <property type="term" value="F:aspartic-type endopeptidase activity"/>
    <property type="evidence" value="ECO:0007669"/>
    <property type="project" value="InterPro"/>
</dbReference>
<feature type="transmembrane region" description="Helical" evidence="7">
    <location>
        <begin position="218"/>
        <end position="237"/>
    </location>
</feature>
<dbReference type="HOGENOM" id="CLU_057101_0_1_9"/>
<dbReference type="Pfam" id="PF06750">
    <property type="entry name" value="A24_N_bact"/>
    <property type="match status" value="1"/>
</dbReference>
<feature type="domain" description="Prepilin peptidase A24 N-terminal" evidence="9">
    <location>
        <begin position="9"/>
        <end position="86"/>
    </location>
</feature>
<keyword evidence="6 7" id="KW-0472">Membrane</keyword>
<evidence type="ECO:0000256" key="1">
    <source>
        <dbReference type="ARBA" id="ARBA00004651"/>
    </source>
</evidence>
<evidence type="ECO:0000259" key="9">
    <source>
        <dbReference type="Pfam" id="PF06750"/>
    </source>
</evidence>
<proteinExistence type="inferred from homology"/>
<comment type="subcellular location">
    <subcellularLocation>
        <location evidence="1">Cell membrane</location>
        <topology evidence="1">Multi-pass membrane protein</topology>
    </subcellularLocation>
</comment>
<comment type="similarity">
    <text evidence="2">Belongs to the peptidase A24 family.</text>
</comment>
<dbReference type="InterPro" id="IPR000045">
    <property type="entry name" value="Prepilin_IV_endopep_pep"/>
</dbReference>
<comment type="caution">
    <text evidence="10">The sequence shown here is derived from an EMBL/GenBank/DDBJ whole genome shotgun (WGS) entry which is preliminary data.</text>
</comment>
<accession>C2CH43</accession>
<dbReference type="EMBL" id="ACGC01000045">
    <property type="protein sequence ID" value="EEI83109.1"/>
    <property type="molecule type" value="Genomic_DNA"/>
</dbReference>
<feature type="transmembrane region" description="Helical" evidence="7">
    <location>
        <begin position="187"/>
        <end position="206"/>
    </location>
</feature>
<feature type="transmembrane region" description="Helical" evidence="7">
    <location>
        <begin position="96"/>
        <end position="112"/>
    </location>
</feature>